<dbReference type="InterPro" id="IPR002347">
    <property type="entry name" value="SDR_fam"/>
</dbReference>
<evidence type="ECO:0000313" key="3">
    <source>
        <dbReference type="EMBL" id="RCW66747.1"/>
    </source>
</evidence>
<dbReference type="AlphaFoldDB" id="A0A368XJU6"/>
<reference evidence="3 4" key="1">
    <citation type="submission" date="2018-07" db="EMBL/GenBank/DDBJ databases">
        <title>Genomic Encyclopedia of Type Strains, Phase IV (KMG-IV): sequencing the most valuable type-strain genomes for metagenomic binning, comparative biology and taxonomic classification.</title>
        <authorList>
            <person name="Goeker M."/>
        </authorList>
    </citation>
    <scope>NUCLEOTIDE SEQUENCE [LARGE SCALE GENOMIC DNA]</scope>
    <source>
        <strain evidence="3 4">DSM 21634</strain>
    </source>
</reference>
<dbReference type="RefSeq" id="WP_114471259.1">
    <property type="nucleotide sequence ID" value="NZ_QPJK01000010.1"/>
</dbReference>
<protein>
    <submittedName>
        <fullName evidence="3">NAD(P)-dependent dehydrogenase (Short-subunit alcohol dehydrogenase family)</fullName>
    </submittedName>
</protein>
<keyword evidence="2" id="KW-0560">Oxidoreductase</keyword>
<comment type="similarity">
    <text evidence="1">Belongs to the short-chain dehydrogenases/reductases (SDR) family.</text>
</comment>
<dbReference type="EMBL" id="QPJK01000010">
    <property type="protein sequence ID" value="RCW66747.1"/>
    <property type="molecule type" value="Genomic_DNA"/>
</dbReference>
<proteinExistence type="inferred from homology"/>
<organism evidence="3 4">
    <name type="scientific">Pseudorhodoferax soli</name>
    <dbReference type="NCBI Taxonomy" id="545864"/>
    <lineage>
        <taxon>Bacteria</taxon>
        <taxon>Pseudomonadati</taxon>
        <taxon>Pseudomonadota</taxon>
        <taxon>Betaproteobacteria</taxon>
        <taxon>Burkholderiales</taxon>
        <taxon>Comamonadaceae</taxon>
    </lineage>
</organism>
<dbReference type="GO" id="GO:0016491">
    <property type="term" value="F:oxidoreductase activity"/>
    <property type="evidence" value="ECO:0007669"/>
    <property type="project" value="UniProtKB-KW"/>
</dbReference>
<dbReference type="InterPro" id="IPR051122">
    <property type="entry name" value="SDR_DHRS6-like"/>
</dbReference>
<dbReference type="OrthoDB" id="7064009at2"/>
<dbReference type="Gene3D" id="3.40.50.720">
    <property type="entry name" value="NAD(P)-binding Rossmann-like Domain"/>
    <property type="match status" value="1"/>
</dbReference>
<evidence type="ECO:0000256" key="1">
    <source>
        <dbReference type="ARBA" id="ARBA00006484"/>
    </source>
</evidence>
<dbReference type="Proteomes" id="UP000252884">
    <property type="component" value="Unassembled WGS sequence"/>
</dbReference>
<dbReference type="PRINTS" id="PR00081">
    <property type="entry name" value="GDHRDH"/>
</dbReference>
<evidence type="ECO:0000313" key="4">
    <source>
        <dbReference type="Proteomes" id="UP000252884"/>
    </source>
</evidence>
<keyword evidence="4" id="KW-1185">Reference proteome</keyword>
<dbReference type="FunFam" id="3.40.50.720:FF:000084">
    <property type="entry name" value="Short-chain dehydrogenase reductase"/>
    <property type="match status" value="1"/>
</dbReference>
<evidence type="ECO:0000256" key="2">
    <source>
        <dbReference type="ARBA" id="ARBA00023002"/>
    </source>
</evidence>
<sequence length="287" mass="29977">MQQGLAIDPQRQCFAPAAGRPADHPAQRLHGRKVLVVGAGQRHIDDPDPPVGNGRAISLLFARHGAALTCVDVSEPALRATCEQVAQEGGRVHAEVADVADAEQIAPLVQRASTHMGGLDGLVLVVGVASGLPLARQTAQDWDHEHAVNVRSNMLFAQQALHHMAPGGSIVLVSSLAALRNSSGNPAYETTKAAQVALARAIAMAGQPKGIRCNSLLPGLMDTPMGRAATRRRPDRLAMPLPFGRQGTGWEVAHAALFLVSHESSYVNAHALLVDGGLSAGIALPVS</sequence>
<dbReference type="SUPFAM" id="SSF51735">
    <property type="entry name" value="NAD(P)-binding Rossmann-fold domains"/>
    <property type="match status" value="1"/>
</dbReference>
<dbReference type="PANTHER" id="PTHR43477:SF1">
    <property type="entry name" value="DIHYDROANTICAPSIN 7-DEHYDROGENASE"/>
    <property type="match status" value="1"/>
</dbReference>
<accession>A0A368XJU6</accession>
<dbReference type="InterPro" id="IPR036291">
    <property type="entry name" value="NAD(P)-bd_dom_sf"/>
</dbReference>
<comment type="caution">
    <text evidence="3">The sequence shown here is derived from an EMBL/GenBank/DDBJ whole genome shotgun (WGS) entry which is preliminary data.</text>
</comment>
<dbReference type="PANTHER" id="PTHR43477">
    <property type="entry name" value="DIHYDROANTICAPSIN 7-DEHYDROGENASE"/>
    <property type="match status" value="1"/>
</dbReference>
<dbReference type="CDD" id="cd05233">
    <property type="entry name" value="SDR_c"/>
    <property type="match status" value="1"/>
</dbReference>
<name>A0A368XJU6_9BURK</name>
<dbReference type="Pfam" id="PF13561">
    <property type="entry name" value="adh_short_C2"/>
    <property type="match status" value="1"/>
</dbReference>
<gene>
    <name evidence="3" type="ORF">DES41_110112</name>
</gene>